<comment type="subcellular location">
    <subcellularLocation>
        <location evidence="1">Secreted</location>
    </subcellularLocation>
</comment>
<evidence type="ECO:0000256" key="5">
    <source>
        <dbReference type="ARBA" id="ARBA00022825"/>
    </source>
</evidence>
<feature type="signal peptide" evidence="8">
    <location>
        <begin position="1"/>
        <end position="47"/>
    </location>
</feature>
<dbReference type="Pfam" id="PF00089">
    <property type="entry name" value="Trypsin"/>
    <property type="match status" value="1"/>
</dbReference>
<name>A4VCK4_DROME</name>
<evidence type="ECO:0000256" key="3">
    <source>
        <dbReference type="ARBA" id="ARBA00022670"/>
    </source>
</evidence>
<keyword evidence="4" id="KW-0378">Hydrolase</keyword>
<keyword evidence="7" id="KW-1015">Disulfide bond</keyword>
<dbReference type="Bgee" id="FBgn0051266">
    <property type="expression patterns" value="Expressed in adult hindgut (Drosophila) and 11 other cell types or tissues"/>
</dbReference>
<dbReference type="Gene3D" id="2.40.10.10">
    <property type="entry name" value="Trypsin-like serine proteases"/>
    <property type="match status" value="1"/>
</dbReference>
<keyword evidence="2" id="KW-0964">Secreted</keyword>
<dbReference type="InterPro" id="IPR009003">
    <property type="entry name" value="Peptidase_S1_PA"/>
</dbReference>
<dbReference type="GO" id="GO:0004252">
    <property type="term" value="F:serine-type endopeptidase activity"/>
    <property type="evidence" value="ECO:0007669"/>
    <property type="project" value="InterPro"/>
</dbReference>
<evidence type="ECO:0000256" key="6">
    <source>
        <dbReference type="ARBA" id="ARBA00023145"/>
    </source>
</evidence>
<dbReference type="EMBL" id="BT030445">
    <property type="protein sequence ID" value="ABP87887.1"/>
    <property type="molecule type" value="mRNA"/>
</dbReference>
<dbReference type="HOGENOM" id="CLU_006842_7_4_1"/>
<dbReference type="InterPro" id="IPR001254">
    <property type="entry name" value="Trypsin_dom"/>
</dbReference>
<dbReference type="MEROPS" id="S01.A94"/>
<evidence type="ECO:0000256" key="1">
    <source>
        <dbReference type="ARBA" id="ARBA00004613"/>
    </source>
</evidence>
<dbReference type="SMART" id="SM00020">
    <property type="entry name" value="Tryp_SPc"/>
    <property type="match status" value="1"/>
</dbReference>
<dbReference type="PANTHER" id="PTHR24252">
    <property type="entry name" value="ACROSIN-RELATED"/>
    <property type="match status" value="1"/>
</dbReference>
<feature type="domain" description="Peptidase S1" evidence="9">
    <location>
        <begin position="75"/>
        <end position="300"/>
    </location>
</feature>
<dbReference type="FunFam" id="2.40.10.10:FF:000047">
    <property type="entry name" value="Trypsin eta"/>
    <property type="match status" value="1"/>
</dbReference>
<gene>
    <name evidence="10" type="primary">CG31266</name>
</gene>
<evidence type="ECO:0000256" key="2">
    <source>
        <dbReference type="ARBA" id="ARBA00022525"/>
    </source>
</evidence>
<dbReference type="VEuPathDB" id="VectorBase:FBgn0051266"/>
<dbReference type="SUPFAM" id="SSF50494">
    <property type="entry name" value="Trypsin-like serine proteases"/>
    <property type="match status" value="1"/>
</dbReference>
<evidence type="ECO:0000256" key="7">
    <source>
        <dbReference type="ARBA" id="ARBA00023157"/>
    </source>
</evidence>
<dbReference type="PROSITE" id="PS50240">
    <property type="entry name" value="TRYPSIN_DOM"/>
    <property type="match status" value="1"/>
</dbReference>
<evidence type="ECO:0000259" key="9">
    <source>
        <dbReference type="PROSITE" id="PS50240"/>
    </source>
</evidence>
<accession>A4VCK4</accession>
<protein>
    <submittedName>
        <fullName evidence="10">IP08455p</fullName>
    </submittedName>
</protein>
<dbReference type="InterPro" id="IPR001314">
    <property type="entry name" value="Peptidase_S1A"/>
</dbReference>
<dbReference type="PRINTS" id="PR00722">
    <property type="entry name" value="CHYMOTRYPSIN"/>
</dbReference>
<dbReference type="PANTHER" id="PTHR24252:SF7">
    <property type="entry name" value="HYALIN"/>
    <property type="match status" value="1"/>
</dbReference>
<feature type="chain" id="PRO_5002673523" evidence="8">
    <location>
        <begin position="48"/>
        <end position="305"/>
    </location>
</feature>
<organism evidence="10">
    <name type="scientific">Drosophila melanogaster</name>
    <name type="common">Fruit fly</name>
    <dbReference type="NCBI Taxonomy" id="7227"/>
    <lineage>
        <taxon>Eukaryota</taxon>
        <taxon>Metazoa</taxon>
        <taxon>Ecdysozoa</taxon>
        <taxon>Arthropoda</taxon>
        <taxon>Hexapoda</taxon>
        <taxon>Insecta</taxon>
        <taxon>Pterygota</taxon>
        <taxon>Neoptera</taxon>
        <taxon>Endopterygota</taxon>
        <taxon>Diptera</taxon>
        <taxon>Brachycera</taxon>
        <taxon>Muscomorpha</taxon>
        <taxon>Ephydroidea</taxon>
        <taxon>Drosophilidae</taxon>
        <taxon>Drosophila</taxon>
        <taxon>Sophophora</taxon>
    </lineage>
</organism>
<dbReference type="GO" id="GO:0016485">
    <property type="term" value="P:protein processing"/>
    <property type="evidence" value="ECO:0007669"/>
    <property type="project" value="UniProtKB-ARBA"/>
</dbReference>
<reference evidence="10" key="1">
    <citation type="submission" date="2007-04" db="EMBL/GenBank/DDBJ databases">
        <authorList>
            <person name="Stapleton M."/>
            <person name="Carlson J."/>
            <person name="Frise E."/>
            <person name="Kapadia B."/>
            <person name="Park S."/>
            <person name="Wan K."/>
            <person name="Yu C."/>
            <person name="Celniker S."/>
        </authorList>
    </citation>
    <scope>NUCLEOTIDE SEQUENCE</scope>
</reference>
<dbReference type="InterPro" id="IPR043504">
    <property type="entry name" value="Peptidase_S1_PA_chymotrypsin"/>
</dbReference>
<evidence type="ECO:0000313" key="10">
    <source>
        <dbReference type="EMBL" id="ABP87887.1"/>
    </source>
</evidence>
<dbReference type="ExpressionAtlas" id="A4VCK4">
    <property type="expression patterns" value="differential"/>
</dbReference>
<sequence>MKCNFKVARLRGFSFDCTAHIPTMTNRWNLTVLLGLTLLALQGPTEAMRMRGEPLPGLANIERHRSTEAVPQGRVIGGTTAAEGNWPWIASIQNAYSYHLCGAIILDETWVLTAASCVAGLRPLNLLVVTGTVDWWDLYAPYYTVSQIHVHCNFDKPLYHNDIALLQLSSKIEFNDVTKNITLADIDELEEGDKLTFAGWGSSEAMGTYGRYLQEASGTYLPVDACREKLQNQDDVDLGHVCVQMDAGQGACHGDTGGPLIDEQQRLVGIGNWGVPCGRGYPDVYARTAFYHDWIRTTMNGCTIA</sequence>
<keyword evidence="5" id="KW-0720">Serine protease</keyword>
<keyword evidence="3" id="KW-0645">Protease</keyword>
<proteinExistence type="evidence at transcript level"/>
<dbReference type="OrthoDB" id="60866at2759"/>
<evidence type="ECO:0000256" key="4">
    <source>
        <dbReference type="ARBA" id="ARBA00022801"/>
    </source>
</evidence>
<dbReference type="AlphaFoldDB" id="A4VCK4"/>
<dbReference type="GO" id="GO:0005576">
    <property type="term" value="C:extracellular region"/>
    <property type="evidence" value="ECO:0007669"/>
    <property type="project" value="UniProtKB-SubCell"/>
</dbReference>
<keyword evidence="8" id="KW-0732">Signal</keyword>
<dbReference type="CDD" id="cd00190">
    <property type="entry name" value="Tryp_SPc"/>
    <property type="match status" value="1"/>
</dbReference>
<keyword evidence="6" id="KW-0865">Zymogen</keyword>
<evidence type="ECO:0000256" key="8">
    <source>
        <dbReference type="SAM" id="SignalP"/>
    </source>
</evidence>